<evidence type="ECO:0000313" key="2">
    <source>
        <dbReference type="Proteomes" id="UP000001203"/>
    </source>
</evidence>
<accession>B1X0J0</accession>
<dbReference type="STRING" id="43989.cce_1929"/>
<protein>
    <recommendedName>
        <fullName evidence="3">Transposase</fullName>
    </recommendedName>
</protein>
<organism evidence="1 2">
    <name type="scientific">Crocosphaera subtropica (strain ATCC 51142 / BH68)</name>
    <name type="common">Cyanothece sp. (strain ATCC 51142)</name>
    <dbReference type="NCBI Taxonomy" id="43989"/>
    <lineage>
        <taxon>Bacteria</taxon>
        <taxon>Bacillati</taxon>
        <taxon>Cyanobacteriota</taxon>
        <taxon>Cyanophyceae</taxon>
        <taxon>Oscillatoriophycideae</taxon>
        <taxon>Chroococcales</taxon>
        <taxon>Aphanothecaceae</taxon>
        <taxon>Crocosphaera</taxon>
        <taxon>Crocosphaera subtropica</taxon>
    </lineage>
</organism>
<keyword evidence="2" id="KW-1185">Reference proteome</keyword>
<dbReference type="KEGG" id="cyt:cce_1929"/>
<proteinExistence type="predicted"/>
<sequence>MKHKVAKQEGVKNDLKIVMRIGKISEEQVMKNKLVFSRRTKCKYVANLFRN</sequence>
<dbReference type="Proteomes" id="UP000001203">
    <property type="component" value="Chromosome circular"/>
</dbReference>
<name>B1X0J0_CROS5</name>
<evidence type="ECO:0000313" key="1">
    <source>
        <dbReference type="EMBL" id="ACB51279.1"/>
    </source>
</evidence>
<dbReference type="EMBL" id="CP000806">
    <property type="protein sequence ID" value="ACB51279.1"/>
    <property type="molecule type" value="Genomic_DNA"/>
</dbReference>
<dbReference type="HOGENOM" id="CLU_3097929_0_0_3"/>
<gene>
    <name evidence="1" type="ordered locus">cce_1929</name>
</gene>
<evidence type="ECO:0008006" key="3">
    <source>
        <dbReference type="Google" id="ProtNLM"/>
    </source>
</evidence>
<reference evidence="1 2" key="1">
    <citation type="journal article" date="2008" name="Proc. Natl. Acad. Sci. U.S.A.">
        <title>The genome of Cyanothece 51142, a unicellular diazotrophic cyanobacterium important in the marine nitrogen cycle.</title>
        <authorList>
            <person name="Welsh E.A."/>
            <person name="Liberton M."/>
            <person name="Stoeckel J."/>
            <person name="Loh T."/>
            <person name="Elvitigala T."/>
            <person name="Wang C."/>
            <person name="Wollam A."/>
            <person name="Fulton R.S."/>
            <person name="Clifton S.W."/>
            <person name="Jacobs J.M."/>
            <person name="Aurora R."/>
            <person name="Ghosh B.K."/>
            <person name="Sherman L.A."/>
            <person name="Smith R.D."/>
            <person name="Wilson R.K."/>
            <person name="Pakrasi H.B."/>
        </authorList>
    </citation>
    <scope>NUCLEOTIDE SEQUENCE [LARGE SCALE GENOMIC DNA]</scope>
    <source>
        <strain evidence="2">ATCC 51142 / BH68</strain>
    </source>
</reference>
<dbReference type="AlphaFoldDB" id="B1X0J0"/>